<feature type="transmembrane region" description="Helical" evidence="1">
    <location>
        <begin position="16"/>
        <end position="36"/>
    </location>
</feature>
<evidence type="ECO:0000313" key="3">
    <source>
        <dbReference type="Proteomes" id="UP000008914"/>
    </source>
</evidence>
<reference evidence="2 3" key="1">
    <citation type="journal article" date="2010" name="Stand. Genomic Sci.">
        <title>Complete genome sequence of Intrasporangium calvum type strain (7 KIP).</title>
        <authorList>
            <person name="Del Rio T.G."/>
            <person name="Chertkov O."/>
            <person name="Yasawong M."/>
            <person name="Lucas S."/>
            <person name="Deshpande S."/>
            <person name="Cheng J.F."/>
            <person name="Detter C."/>
            <person name="Tapia R."/>
            <person name="Han C."/>
            <person name="Goodwin L."/>
            <person name="Pitluck S."/>
            <person name="Liolios K."/>
            <person name="Ivanova N."/>
            <person name="Mavromatis K."/>
            <person name="Pati A."/>
            <person name="Chen A."/>
            <person name="Palaniappan K."/>
            <person name="Land M."/>
            <person name="Hauser L."/>
            <person name="Chang Y.J."/>
            <person name="Jeffries C.D."/>
            <person name="Rohde M."/>
            <person name="Pukall R."/>
            <person name="Sikorski J."/>
            <person name="Goker M."/>
            <person name="Woyke T."/>
            <person name="Bristow J."/>
            <person name="Eisen J.A."/>
            <person name="Markowitz V."/>
            <person name="Hugenholtz P."/>
            <person name="Kyrpides N.C."/>
            <person name="Klenk H.P."/>
            <person name="Lapidus A."/>
        </authorList>
    </citation>
    <scope>NUCLEOTIDE SEQUENCE [LARGE SCALE GENOMIC DNA]</scope>
    <source>
        <strain evidence="3">ATCC 23552 / DSM 43043 / JCM 3097 / NBRC 12989 / 7 KIP</strain>
    </source>
</reference>
<organism evidence="2 3">
    <name type="scientific">Intrasporangium calvum (strain ATCC 23552 / DSM 43043 / JCM 3097 / NBRC 12989 / NCIMB 10167 / NRRL B-3866 / 7 KIP)</name>
    <dbReference type="NCBI Taxonomy" id="710696"/>
    <lineage>
        <taxon>Bacteria</taxon>
        <taxon>Bacillati</taxon>
        <taxon>Actinomycetota</taxon>
        <taxon>Actinomycetes</taxon>
        <taxon>Micrococcales</taxon>
        <taxon>Intrasporangiaceae</taxon>
        <taxon>Intrasporangium</taxon>
    </lineage>
</organism>
<dbReference type="Pfam" id="PF14256">
    <property type="entry name" value="YwiC"/>
    <property type="match status" value="1"/>
</dbReference>
<feature type="transmembrane region" description="Helical" evidence="1">
    <location>
        <begin position="222"/>
        <end position="240"/>
    </location>
</feature>
<keyword evidence="3" id="KW-1185">Reference proteome</keyword>
<sequence length="241" mass="25704">MSRSRGPGWLPNQHGAWAMLASPLAVGVLAGGPAWVHLPLTGLWFVGYFAFFATSLWLKARRRPRYWPPVRAYGAATLLLGLATLALEPRLVVWAPLFLLPLGIGLAAAAARRERELLSGLATVVGSGLMTVVAYAAGPGPDLGRAWLLALTQFLYFAGTVFYVKSAIRERGNRRFLWESVAAHLVATGVVLAYSPWLALAFVVLTARAAVVPRLGATPKQLGIGEIVATLVVAVVSLVTV</sequence>
<dbReference type="KEGG" id="ica:Intca_1799"/>
<protein>
    <recommendedName>
        <fullName evidence="4">YwiC-like protein</fullName>
    </recommendedName>
</protein>
<dbReference type="STRING" id="710696.Intca_1799"/>
<feature type="transmembrane region" description="Helical" evidence="1">
    <location>
        <begin position="176"/>
        <end position="202"/>
    </location>
</feature>
<dbReference type="InterPro" id="IPR025576">
    <property type="entry name" value="YwiC"/>
</dbReference>
<dbReference type="Proteomes" id="UP000008914">
    <property type="component" value="Chromosome"/>
</dbReference>
<dbReference type="AlphaFoldDB" id="E6SAN8"/>
<keyword evidence="1" id="KW-0472">Membrane</keyword>
<evidence type="ECO:0000313" key="2">
    <source>
        <dbReference type="EMBL" id="ADU48311.1"/>
    </source>
</evidence>
<feature type="transmembrane region" description="Helical" evidence="1">
    <location>
        <begin position="144"/>
        <end position="164"/>
    </location>
</feature>
<evidence type="ECO:0000256" key="1">
    <source>
        <dbReference type="SAM" id="Phobius"/>
    </source>
</evidence>
<evidence type="ECO:0008006" key="4">
    <source>
        <dbReference type="Google" id="ProtNLM"/>
    </source>
</evidence>
<name>E6SAN8_INTC7</name>
<keyword evidence="1" id="KW-0812">Transmembrane</keyword>
<dbReference type="OrthoDB" id="2380563at2"/>
<gene>
    <name evidence="2" type="ordered locus">Intca_1799</name>
</gene>
<keyword evidence="1" id="KW-1133">Transmembrane helix</keyword>
<accession>E6SAN8</accession>
<dbReference type="HOGENOM" id="CLU_064238_2_0_11"/>
<feature type="transmembrane region" description="Helical" evidence="1">
    <location>
        <begin position="118"/>
        <end position="138"/>
    </location>
</feature>
<proteinExistence type="predicted"/>
<dbReference type="eggNOG" id="ENOG502ZBRV">
    <property type="taxonomic scope" value="Bacteria"/>
</dbReference>
<feature type="transmembrane region" description="Helical" evidence="1">
    <location>
        <begin position="70"/>
        <end position="87"/>
    </location>
</feature>
<dbReference type="EMBL" id="CP002343">
    <property type="protein sequence ID" value="ADU48311.1"/>
    <property type="molecule type" value="Genomic_DNA"/>
</dbReference>
<feature type="transmembrane region" description="Helical" evidence="1">
    <location>
        <begin position="93"/>
        <end position="111"/>
    </location>
</feature>
<feature type="transmembrane region" description="Helical" evidence="1">
    <location>
        <begin position="42"/>
        <end position="58"/>
    </location>
</feature>
<dbReference type="RefSeq" id="WP_013492626.1">
    <property type="nucleotide sequence ID" value="NC_014830.1"/>
</dbReference>